<dbReference type="AlphaFoldDB" id="A0A443K217"/>
<dbReference type="RefSeq" id="WP_128233832.1">
    <property type="nucleotide sequence ID" value="NZ_SAUY01000038.1"/>
</dbReference>
<keyword evidence="1" id="KW-0812">Transmembrane</keyword>
<comment type="caution">
    <text evidence="2">The sequence shown here is derived from an EMBL/GenBank/DDBJ whole genome shotgun (WGS) entry which is preliminary data.</text>
</comment>
<gene>
    <name evidence="2" type="ORF">D2T29_19715</name>
</gene>
<dbReference type="Proteomes" id="UP000284451">
    <property type="component" value="Unassembled WGS sequence"/>
</dbReference>
<reference evidence="2 3" key="2">
    <citation type="submission" date="2019-01" db="EMBL/GenBank/DDBJ databases">
        <authorList>
            <person name="Li Y."/>
        </authorList>
    </citation>
    <scope>NUCLEOTIDE SEQUENCE [LARGE SCALE GENOMIC DNA]</scope>
    <source>
        <strain evidence="2 3">07D10-4-3</strain>
    </source>
</reference>
<dbReference type="EMBL" id="SAUY01000038">
    <property type="protein sequence ID" value="RWR26807.1"/>
    <property type="molecule type" value="Genomic_DNA"/>
</dbReference>
<proteinExistence type="predicted"/>
<reference evidence="2 3" key="1">
    <citation type="submission" date="2019-01" db="EMBL/GenBank/DDBJ databases">
        <title>Sinorhodobacter populi sp. nov. isolated from the symptomatic bark tissue of Populus euramericana canker.</title>
        <authorList>
            <person name="Xu G."/>
        </authorList>
    </citation>
    <scope>NUCLEOTIDE SEQUENCE [LARGE SCALE GENOMIC DNA]</scope>
    <source>
        <strain evidence="2 3">07D10-4-3</strain>
    </source>
</reference>
<organism evidence="2 3">
    <name type="scientific">Paenirhodobacter populi</name>
    <dbReference type="NCBI Taxonomy" id="2306993"/>
    <lineage>
        <taxon>Bacteria</taxon>
        <taxon>Pseudomonadati</taxon>
        <taxon>Pseudomonadota</taxon>
        <taxon>Alphaproteobacteria</taxon>
        <taxon>Rhodobacterales</taxon>
        <taxon>Rhodobacter group</taxon>
        <taxon>Paenirhodobacter</taxon>
    </lineage>
</organism>
<protein>
    <submittedName>
        <fullName evidence="2">DUF2730 family protein</fullName>
    </submittedName>
</protein>
<evidence type="ECO:0000313" key="2">
    <source>
        <dbReference type="EMBL" id="RWR26807.1"/>
    </source>
</evidence>
<accession>A0A443K217</accession>
<sequence length="115" mass="12651">MGGETLNISPLVAWVIALTQLLTFGLAVWNLVSSGTKANARRLDEHAALIQGHGDRLALLEMARKEGPTQKDFHDLDLRMTKLQGALEVMIERLKPVEAIAIRLQEAAIEQGRAK</sequence>
<name>A0A443K217_9RHOB</name>
<evidence type="ECO:0000313" key="3">
    <source>
        <dbReference type="Proteomes" id="UP000284451"/>
    </source>
</evidence>
<keyword evidence="1" id="KW-0472">Membrane</keyword>
<dbReference type="Pfam" id="PF10805">
    <property type="entry name" value="DUF2730"/>
    <property type="match status" value="1"/>
</dbReference>
<evidence type="ECO:0000256" key="1">
    <source>
        <dbReference type="SAM" id="Phobius"/>
    </source>
</evidence>
<dbReference type="InterPro" id="IPR020269">
    <property type="entry name" value="Phage_Mu_Releasin"/>
</dbReference>
<feature type="transmembrane region" description="Helical" evidence="1">
    <location>
        <begin position="12"/>
        <end position="32"/>
    </location>
</feature>
<keyword evidence="1" id="KW-1133">Transmembrane helix</keyword>